<evidence type="ECO:0000259" key="3">
    <source>
        <dbReference type="Pfam" id="PF01464"/>
    </source>
</evidence>
<dbReference type="PANTHER" id="PTHR37423">
    <property type="entry name" value="SOLUBLE LYTIC MUREIN TRANSGLYCOSYLASE-RELATED"/>
    <property type="match status" value="1"/>
</dbReference>
<evidence type="ECO:0000256" key="2">
    <source>
        <dbReference type="SAM" id="SignalP"/>
    </source>
</evidence>
<evidence type="ECO:0000313" key="6">
    <source>
        <dbReference type="Proteomes" id="UP000288361"/>
    </source>
</evidence>
<comment type="similarity">
    <text evidence="1">Belongs to the transglycosylase Slt family.</text>
</comment>
<dbReference type="Gene3D" id="1.10.530.10">
    <property type="match status" value="1"/>
</dbReference>
<name>A0A432YS42_9GAMM</name>
<dbReference type="InterPro" id="IPR024570">
    <property type="entry name" value="Murein_transglycosylaseC_N"/>
</dbReference>
<gene>
    <name evidence="5" type="ORF">CWI73_07465</name>
</gene>
<comment type="caution">
    <text evidence="5">The sequence shown here is derived from an EMBL/GenBank/DDBJ whole genome shotgun (WGS) entry which is preliminary data.</text>
</comment>
<organism evidence="5 6">
    <name type="scientific">Idiomarina piscisalsi</name>
    <dbReference type="NCBI Taxonomy" id="1096243"/>
    <lineage>
        <taxon>Bacteria</taxon>
        <taxon>Pseudomonadati</taxon>
        <taxon>Pseudomonadota</taxon>
        <taxon>Gammaproteobacteria</taxon>
        <taxon>Alteromonadales</taxon>
        <taxon>Idiomarinaceae</taxon>
        <taxon>Idiomarina</taxon>
    </lineage>
</organism>
<dbReference type="GO" id="GO:0000270">
    <property type="term" value="P:peptidoglycan metabolic process"/>
    <property type="evidence" value="ECO:0007669"/>
    <property type="project" value="InterPro"/>
</dbReference>
<sequence length="396" mass="44776">MNKKTQLSMLLAAIATMLVLAGCQITPNNVKRVINSGVLSGNDPTAVVESMARERLQSYRNNPQLLITDIEDLREALRDLRAVAETIWGDEENTVPSAKKYVKYSDNFHAKAVVDFERGLLTVATLHNNNVPAKTRAQLKAAIVRTLLTPTDLTAVDIFTDKEPEHTGKPFLRGQVVDHDNVVVEYEWRANRFAEYLVKNQLRTRRAKNNTVYEVQIDLVDEHQELRKHQYSDYVITAANRYNIEPELIYAIIETESSFNPYAVSHANAYGLMQVVPSTAGRDVFERIRKIPGQPTSQQLFDPAQNIDIGSAYLHILKTQYLKGVSDPSSREYAIVSAYNGGAGNVLKTFSSNRNQALQIINRSQPGLVYRDLTSKHPLAESRRYLEKVMYFKQGY</sequence>
<feature type="chain" id="PRO_5019047827" evidence="2">
    <location>
        <begin position="22"/>
        <end position="396"/>
    </location>
</feature>
<dbReference type="AlphaFoldDB" id="A0A432YS42"/>
<dbReference type="Proteomes" id="UP000288361">
    <property type="component" value="Unassembled WGS sequence"/>
</dbReference>
<evidence type="ECO:0000256" key="1">
    <source>
        <dbReference type="ARBA" id="ARBA00007734"/>
    </source>
</evidence>
<feature type="signal peptide" evidence="2">
    <location>
        <begin position="1"/>
        <end position="21"/>
    </location>
</feature>
<reference evidence="5 6" key="1">
    <citation type="journal article" date="2011" name="Front. Microbiol.">
        <title>Genomic signatures of strain selection and enhancement in Bacillus atrophaeus var. globigii, a historical biowarfare simulant.</title>
        <authorList>
            <person name="Gibbons H.S."/>
            <person name="Broomall S.M."/>
            <person name="McNew L.A."/>
            <person name="Daligault H."/>
            <person name="Chapman C."/>
            <person name="Bruce D."/>
            <person name="Karavis M."/>
            <person name="Krepps M."/>
            <person name="McGregor P.A."/>
            <person name="Hong C."/>
            <person name="Park K.H."/>
            <person name="Akmal A."/>
            <person name="Feldman A."/>
            <person name="Lin J.S."/>
            <person name="Chang W.E."/>
            <person name="Higgs B.W."/>
            <person name="Demirev P."/>
            <person name="Lindquist J."/>
            <person name="Liem A."/>
            <person name="Fochler E."/>
            <person name="Read T.D."/>
            <person name="Tapia R."/>
            <person name="Johnson S."/>
            <person name="Bishop-Lilly K.A."/>
            <person name="Detter C."/>
            <person name="Han C."/>
            <person name="Sozhamannan S."/>
            <person name="Rosenzweig C.N."/>
            <person name="Skowronski E.W."/>
        </authorList>
    </citation>
    <scope>NUCLEOTIDE SEQUENCE [LARGE SCALE GENOMIC DNA]</scope>
    <source>
        <strain evidence="5 6">TPS4-2</strain>
    </source>
</reference>
<dbReference type="InterPro" id="IPR023346">
    <property type="entry name" value="Lysozyme-like_dom_sf"/>
</dbReference>
<feature type="domain" description="Murein transglycosylase-C N-terminal" evidence="4">
    <location>
        <begin position="68"/>
        <end position="230"/>
    </location>
</feature>
<dbReference type="InterPro" id="IPR008258">
    <property type="entry name" value="Transglycosylase_SLT_dom_1"/>
</dbReference>
<evidence type="ECO:0000259" key="4">
    <source>
        <dbReference type="Pfam" id="PF11873"/>
    </source>
</evidence>
<dbReference type="Pfam" id="PF11873">
    <property type="entry name" value="Mltc_N"/>
    <property type="match status" value="1"/>
</dbReference>
<dbReference type="PANTHER" id="PTHR37423:SF2">
    <property type="entry name" value="MEMBRANE-BOUND LYTIC MUREIN TRANSGLYCOSYLASE C"/>
    <property type="match status" value="1"/>
</dbReference>
<dbReference type="CDD" id="cd16893">
    <property type="entry name" value="LT_MltC_MltE"/>
    <property type="match status" value="1"/>
</dbReference>
<keyword evidence="2" id="KW-0732">Signal</keyword>
<dbReference type="PROSITE" id="PS00922">
    <property type="entry name" value="TRANSGLYCOSYLASE"/>
    <property type="match status" value="1"/>
</dbReference>
<feature type="domain" description="Transglycosylase SLT" evidence="3">
    <location>
        <begin position="234"/>
        <end position="357"/>
    </location>
</feature>
<protein>
    <submittedName>
        <fullName evidence="5">Lytic murein transglycosylase</fullName>
    </submittedName>
</protein>
<dbReference type="InterPro" id="IPR000189">
    <property type="entry name" value="Transglyc_AS"/>
</dbReference>
<dbReference type="RefSeq" id="WP_126752195.1">
    <property type="nucleotide sequence ID" value="NZ_JBHUMT010000001.1"/>
</dbReference>
<dbReference type="PROSITE" id="PS51257">
    <property type="entry name" value="PROKAR_LIPOPROTEIN"/>
    <property type="match status" value="1"/>
</dbReference>
<dbReference type="EMBL" id="PIQA01000004">
    <property type="protein sequence ID" value="RUO64521.1"/>
    <property type="molecule type" value="Genomic_DNA"/>
</dbReference>
<dbReference type="GO" id="GO:0008933">
    <property type="term" value="F:peptidoglycan lytic transglycosylase activity"/>
    <property type="evidence" value="ECO:0007669"/>
    <property type="project" value="InterPro"/>
</dbReference>
<dbReference type="GO" id="GO:0016020">
    <property type="term" value="C:membrane"/>
    <property type="evidence" value="ECO:0007669"/>
    <property type="project" value="InterPro"/>
</dbReference>
<accession>A0A432YS42</accession>
<dbReference type="Pfam" id="PF01464">
    <property type="entry name" value="SLT"/>
    <property type="match status" value="1"/>
</dbReference>
<evidence type="ECO:0000313" key="5">
    <source>
        <dbReference type="EMBL" id="RUO64521.1"/>
    </source>
</evidence>
<dbReference type="SUPFAM" id="SSF53955">
    <property type="entry name" value="Lysozyme-like"/>
    <property type="match status" value="1"/>
</dbReference>
<proteinExistence type="inferred from homology"/>